<dbReference type="InterPro" id="IPR043504">
    <property type="entry name" value="Peptidase_S1_PA_chymotrypsin"/>
</dbReference>
<dbReference type="GO" id="GO:0005634">
    <property type="term" value="C:nucleus"/>
    <property type="evidence" value="ECO:0007669"/>
    <property type="project" value="TreeGrafter"/>
</dbReference>
<evidence type="ECO:0000313" key="2">
    <source>
        <dbReference type="EMBL" id="KAA0717471.1"/>
    </source>
</evidence>
<dbReference type="Gene3D" id="2.40.10.10">
    <property type="entry name" value="Trypsin-like serine proteases"/>
    <property type="match status" value="2"/>
</dbReference>
<dbReference type="PANTHER" id="PTHR14389:SF3">
    <property type="entry name" value="PROTEIN FAM111A-LIKE"/>
    <property type="match status" value="1"/>
</dbReference>
<feature type="compositionally biased region" description="Basic residues" evidence="1">
    <location>
        <begin position="1"/>
        <end position="12"/>
    </location>
</feature>
<dbReference type="InterPro" id="IPR009003">
    <property type="entry name" value="Peptidase_S1_PA"/>
</dbReference>
<feature type="compositionally biased region" description="Low complexity" evidence="1">
    <location>
        <begin position="240"/>
        <end position="251"/>
    </location>
</feature>
<evidence type="ECO:0000313" key="3">
    <source>
        <dbReference type="Proteomes" id="UP000324632"/>
    </source>
</evidence>
<dbReference type="GO" id="GO:0006260">
    <property type="term" value="P:DNA replication"/>
    <property type="evidence" value="ECO:0007669"/>
    <property type="project" value="TreeGrafter"/>
</dbReference>
<evidence type="ECO:0000256" key="1">
    <source>
        <dbReference type="SAM" id="MobiDB-lite"/>
    </source>
</evidence>
<dbReference type="AlphaFoldDB" id="A0A5A9P8H9"/>
<sequence length="622" mass="71306">MPQRTPVKKMKTKTMMDFFSPKKETESDRKSRKVLQDQNNAQNTEGKSHKFQFRYKKTTHAVAGDPSKTVLDVLNTNKMFRKIKKENAQKEIVLQRSRGDIPQAAVNTDFPCCLIDKDEIIDVKFIKKHDSASTQKKPTRRPTSLNKSENLVIFYIKTKGKRKVKRVMMNEELCKNDVDYVCVYAFNEDTLKTALQRDGRFCSDLFKKHCDLSEFGSETVHDLAYPVKHLNRKHFAMVISNKKNQSESQSDSQDDAKENADPNQHPIDTEEDKNNNNVAECSTRDRPAPKIIPDSKELEKILRNDMRSYLEQRSIGDTKVKVQNFFRAEYDKGVESFTEVKKVKEIMRLSNSVCQIRAEGSFRGTGFLLFDRFVLTNAHVIGDFDRVTRKLSMTFTAVFGFEDLGQVGIKSIAVKEHAVACHHGFDGKTCHLDFALLELDVADGEPLDFPELLAHYSYGRPPNRGGICIVGHPDGGVKKRDLCYIISREDQPDAVNKHISQNINYYHVITQESRVQNWTTHENQIMYNSCFFHGSSGSPVFDESCRLIGVHTGGYVYRGARGRNRSVMEYGFSIQPILESINNQAKDCGRVDILKLLFKFKFNVNMEDNDVEMTEEPQHQEE</sequence>
<name>A0A5A9P8H9_9TELE</name>
<dbReference type="GO" id="GO:0000785">
    <property type="term" value="C:chromatin"/>
    <property type="evidence" value="ECO:0007669"/>
    <property type="project" value="TreeGrafter"/>
</dbReference>
<protein>
    <submittedName>
        <fullName evidence="2">Protein FAM111A</fullName>
    </submittedName>
</protein>
<dbReference type="Pfam" id="PF13365">
    <property type="entry name" value="Trypsin_2"/>
    <property type="match status" value="1"/>
</dbReference>
<feature type="region of interest" description="Disordered" evidence="1">
    <location>
        <begin position="1"/>
        <end position="49"/>
    </location>
</feature>
<dbReference type="EMBL" id="SOYY01000009">
    <property type="protein sequence ID" value="KAA0717471.1"/>
    <property type="molecule type" value="Genomic_DNA"/>
</dbReference>
<dbReference type="Proteomes" id="UP000324632">
    <property type="component" value="Chromosome 9"/>
</dbReference>
<dbReference type="SUPFAM" id="SSF50494">
    <property type="entry name" value="Trypsin-like serine proteases"/>
    <property type="match status" value="1"/>
</dbReference>
<dbReference type="PANTHER" id="PTHR14389">
    <property type="entry name" value="SI:CH1073-475A24.1"/>
    <property type="match status" value="1"/>
</dbReference>
<gene>
    <name evidence="2" type="ORF">E1301_Tti021354</name>
</gene>
<feature type="region of interest" description="Disordered" evidence="1">
    <location>
        <begin position="240"/>
        <end position="290"/>
    </location>
</feature>
<comment type="caution">
    <text evidence="2">The sequence shown here is derived from an EMBL/GenBank/DDBJ whole genome shotgun (WGS) entry which is preliminary data.</text>
</comment>
<feature type="compositionally biased region" description="Basic and acidic residues" evidence="1">
    <location>
        <begin position="20"/>
        <end position="29"/>
    </location>
</feature>
<feature type="compositionally biased region" description="Polar residues" evidence="1">
    <location>
        <begin position="36"/>
        <end position="45"/>
    </location>
</feature>
<organism evidence="2 3">
    <name type="scientific">Triplophysa tibetana</name>
    <dbReference type="NCBI Taxonomy" id="1572043"/>
    <lineage>
        <taxon>Eukaryota</taxon>
        <taxon>Metazoa</taxon>
        <taxon>Chordata</taxon>
        <taxon>Craniata</taxon>
        <taxon>Vertebrata</taxon>
        <taxon>Euteleostomi</taxon>
        <taxon>Actinopterygii</taxon>
        <taxon>Neopterygii</taxon>
        <taxon>Teleostei</taxon>
        <taxon>Ostariophysi</taxon>
        <taxon>Cypriniformes</taxon>
        <taxon>Nemacheilidae</taxon>
        <taxon>Triplophysa</taxon>
    </lineage>
</organism>
<reference evidence="2 3" key="1">
    <citation type="journal article" date="2019" name="Mol. Ecol. Resour.">
        <title>Chromosome-level genome assembly of Triplophysa tibetana, a fish adapted to the harsh high-altitude environment of the Tibetan Plateau.</title>
        <authorList>
            <person name="Yang X."/>
            <person name="Liu H."/>
            <person name="Ma Z."/>
            <person name="Zou Y."/>
            <person name="Zou M."/>
            <person name="Mao Y."/>
            <person name="Li X."/>
            <person name="Wang H."/>
            <person name="Chen T."/>
            <person name="Wang W."/>
            <person name="Yang R."/>
        </authorList>
    </citation>
    <scope>NUCLEOTIDE SEQUENCE [LARGE SCALE GENOMIC DNA]</scope>
    <source>
        <strain evidence="2">TTIB1903HZAU</strain>
        <tissue evidence="2">Muscle</tissue>
    </source>
</reference>
<keyword evidence="3" id="KW-1185">Reference proteome</keyword>
<proteinExistence type="predicted"/>
<accession>A0A5A9P8H9</accession>